<keyword evidence="14" id="KW-1185">Reference proteome</keyword>
<proteinExistence type="inferred from homology"/>
<dbReference type="Pfam" id="PF03839">
    <property type="entry name" value="Sec62"/>
    <property type="match status" value="1"/>
</dbReference>
<dbReference type="PANTHER" id="PTHR12443">
    <property type="entry name" value="TRANSLOCATION PROTEIN SEC62"/>
    <property type="match status" value="1"/>
</dbReference>
<feature type="region of interest" description="Disordered" evidence="11">
    <location>
        <begin position="1"/>
        <end position="28"/>
    </location>
</feature>
<evidence type="ECO:0000256" key="11">
    <source>
        <dbReference type="SAM" id="MobiDB-lite"/>
    </source>
</evidence>
<keyword evidence="7" id="KW-0653">Protein transport</keyword>
<protein>
    <recommendedName>
        <fullName evidence="3">Translocation protein SEC62</fullName>
    </recommendedName>
</protein>
<evidence type="ECO:0000256" key="4">
    <source>
        <dbReference type="ARBA" id="ARBA00022448"/>
    </source>
</evidence>
<keyword evidence="8 12" id="KW-1133">Transmembrane helix</keyword>
<evidence type="ECO:0000256" key="2">
    <source>
        <dbReference type="ARBA" id="ARBA00010604"/>
    </source>
</evidence>
<sequence length="465" mass="53106">MKKSGGAADKKRVRRSPGAVTNATRDLNSDTPPRVCPLLLSDLGPERCELWNFHAVLYSYDPVPCECLVAVQSLQNSGLMLKDVKQAAKKDVFQLFAEKVRDHKDLVSRWAVLQETRVEYFRGKDFVSFLKNHSEVKDILELNNNLEVEEIANTLLSKNLLVRCDRVVKTVRPGKKKLSTWPAHLEIFPDQVFSENDAFFAWAFVKRRPLWQTLLSLSWPVLTLAICMFPVYPHRCKLLILYSCAGLLLLILSLLSFDSLLWLYLVTRGMSSGSTLSTSRSLAGYNLVSSKFSSPKFRVEVRATVFGVLYILLGKRVWFFPNILAEEATLGELFRFWPNKDEEERPKWTTRLFYALVAVLVILLLRHHAPDEAARARYQKRMSNIIDEVLEWSPSLALSGMMEKQPTVINATEPNNFTGSGKTDSEKEPLVDDDDEGGETILEQLRDEEIKNMEDTNQHQNQDHI</sequence>
<evidence type="ECO:0000313" key="13">
    <source>
        <dbReference type="EMBL" id="KAB5540971.1"/>
    </source>
</evidence>
<accession>A0A5N5LFT1</accession>
<dbReference type="EMBL" id="VDCV01000009">
    <property type="protein sequence ID" value="KAB5540971.1"/>
    <property type="molecule type" value="Genomic_DNA"/>
</dbReference>
<evidence type="ECO:0000256" key="9">
    <source>
        <dbReference type="ARBA" id="ARBA00023010"/>
    </source>
</evidence>
<feature type="compositionally biased region" description="Basic and acidic residues" evidence="11">
    <location>
        <begin position="444"/>
        <end position="465"/>
    </location>
</feature>
<comment type="similarity">
    <text evidence="2">Belongs to the SEC62 family.</text>
</comment>
<evidence type="ECO:0000256" key="8">
    <source>
        <dbReference type="ARBA" id="ARBA00022989"/>
    </source>
</evidence>
<evidence type="ECO:0000256" key="6">
    <source>
        <dbReference type="ARBA" id="ARBA00022824"/>
    </source>
</evidence>
<dbReference type="InterPro" id="IPR004728">
    <property type="entry name" value="Sec62"/>
</dbReference>
<keyword evidence="6" id="KW-0256">Endoplasmic reticulum</keyword>
<dbReference type="Proteomes" id="UP000326939">
    <property type="component" value="Chromosome 9"/>
</dbReference>
<comment type="caution">
    <text evidence="13">The sequence shown here is derived from an EMBL/GenBank/DDBJ whole genome shotgun (WGS) entry which is preliminary data.</text>
</comment>
<keyword evidence="5 12" id="KW-0812">Transmembrane</keyword>
<reference evidence="14" key="1">
    <citation type="journal article" date="2019" name="Gigascience">
        <title>De novo genome assembly of the endangered Acer yangbiense, a plant species with extremely small populations endemic to Yunnan Province, China.</title>
        <authorList>
            <person name="Yang J."/>
            <person name="Wariss H.M."/>
            <person name="Tao L."/>
            <person name="Zhang R."/>
            <person name="Yun Q."/>
            <person name="Hollingsworth P."/>
            <person name="Dao Z."/>
            <person name="Luo G."/>
            <person name="Guo H."/>
            <person name="Ma Y."/>
            <person name="Sun W."/>
        </authorList>
    </citation>
    <scope>NUCLEOTIDE SEQUENCE [LARGE SCALE GENOMIC DNA]</scope>
    <source>
        <strain evidence="14">cv. br00</strain>
    </source>
</reference>
<organism evidence="13 14">
    <name type="scientific">Salix brachista</name>
    <dbReference type="NCBI Taxonomy" id="2182728"/>
    <lineage>
        <taxon>Eukaryota</taxon>
        <taxon>Viridiplantae</taxon>
        <taxon>Streptophyta</taxon>
        <taxon>Embryophyta</taxon>
        <taxon>Tracheophyta</taxon>
        <taxon>Spermatophyta</taxon>
        <taxon>Magnoliopsida</taxon>
        <taxon>eudicotyledons</taxon>
        <taxon>Gunneridae</taxon>
        <taxon>Pentapetalae</taxon>
        <taxon>rosids</taxon>
        <taxon>fabids</taxon>
        <taxon>Malpighiales</taxon>
        <taxon>Salicaceae</taxon>
        <taxon>Saliceae</taxon>
        <taxon>Salix</taxon>
    </lineage>
</organism>
<dbReference type="PANTHER" id="PTHR12443:SF9">
    <property type="entry name" value="TRANSLOCATION PROTEIN SEC62"/>
    <property type="match status" value="1"/>
</dbReference>
<evidence type="ECO:0000256" key="1">
    <source>
        <dbReference type="ARBA" id="ARBA00004477"/>
    </source>
</evidence>
<feature type="compositionally biased region" description="Polar residues" evidence="11">
    <location>
        <begin position="409"/>
        <end position="422"/>
    </location>
</feature>
<dbReference type="GO" id="GO:0031204">
    <property type="term" value="P:post-translational protein targeting to membrane, translocation"/>
    <property type="evidence" value="ECO:0007669"/>
    <property type="project" value="TreeGrafter"/>
</dbReference>
<name>A0A5N5LFT1_9ROSI</name>
<evidence type="ECO:0000256" key="7">
    <source>
        <dbReference type="ARBA" id="ARBA00022927"/>
    </source>
</evidence>
<keyword evidence="10 12" id="KW-0472">Membrane</keyword>
<dbReference type="GO" id="GO:0005789">
    <property type="term" value="C:endoplasmic reticulum membrane"/>
    <property type="evidence" value="ECO:0007669"/>
    <property type="project" value="UniProtKB-SubCell"/>
</dbReference>
<evidence type="ECO:0000313" key="14">
    <source>
        <dbReference type="Proteomes" id="UP000326939"/>
    </source>
</evidence>
<evidence type="ECO:0000256" key="12">
    <source>
        <dbReference type="SAM" id="Phobius"/>
    </source>
</evidence>
<gene>
    <name evidence="13" type="ORF">DKX38_013945</name>
</gene>
<feature type="compositionally biased region" description="Polar residues" evidence="11">
    <location>
        <begin position="19"/>
        <end position="28"/>
    </location>
</feature>
<feature type="transmembrane region" description="Helical" evidence="12">
    <location>
        <begin position="214"/>
        <end position="233"/>
    </location>
</feature>
<keyword evidence="4" id="KW-0813">Transport</keyword>
<dbReference type="AlphaFoldDB" id="A0A5N5LFT1"/>
<evidence type="ECO:0000256" key="10">
    <source>
        <dbReference type="ARBA" id="ARBA00023136"/>
    </source>
</evidence>
<comment type="subcellular location">
    <subcellularLocation>
        <location evidence="1">Endoplasmic reticulum membrane</location>
        <topology evidence="1">Multi-pass membrane protein</topology>
    </subcellularLocation>
</comment>
<evidence type="ECO:0000256" key="3">
    <source>
        <dbReference type="ARBA" id="ARBA00021257"/>
    </source>
</evidence>
<feature type="transmembrane region" description="Helical" evidence="12">
    <location>
        <begin position="348"/>
        <end position="365"/>
    </location>
</feature>
<feature type="transmembrane region" description="Helical" evidence="12">
    <location>
        <begin position="239"/>
        <end position="265"/>
    </location>
</feature>
<evidence type="ECO:0000256" key="5">
    <source>
        <dbReference type="ARBA" id="ARBA00022692"/>
    </source>
</evidence>
<keyword evidence="9" id="KW-0811">Translocation</keyword>
<feature type="region of interest" description="Disordered" evidence="11">
    <location>
        <begin position="409"/>
        <end position="465"/>
    </location>
</feature>